<organism evidence="1 2">
    <name type="scientific">Variovorax paradoxus</name>
    <dbReference type="NCBI Taxonomy" id="34073"/>
    <lineage>
        <taxon>Bacteria</taxon>
        <taxon>Pseudomonadati</taxon>
        <taxon>Pseudomonadota</taxon>
        <taxon>Betaproteobacteria</taxon>
        <taxon>Burkholderiales</taxon>
        <taxon>Comamonadaceae</taxon>
        <taxon>Variovorax</taxon>
    </lineage>
</organism>
<sequence length="87" mass="9976">MAMILVTYDLKQPGRNYDAVHAYLRTFTYCKGLESVWLLDTAVDAVTIRDHLLTLIDINDIVFVTPLAHGWASCAYPCADWLNQRTW</sequence>
<dbReference type="Proteomes" id="UP000077852">
    <property type="component" value="Unassembled WGS sequence"/>
</dbReference>
<accession>A0AA91DRJ0</accession>
<gene>
    <name evidence="1" type="ORF">A3K87_09875</name>
</gene>
<comment type="caution">
    <text evidence="1">The sequence shown here is derived from an EMBL/GenBank/DDBJ whole genome shotgun (WGS) entry which is preliminary data.</text>
</comment>
<evidence type="ECO:0008006" key="3">
    <source>
        <dbReference type="Google" id="ProtNLM"/>
    </source>
</evidence>
<dbReference type="AlphaFoldDB" id="A0AA91DRJ0"/>
<name>A0AA91DRJ0_VARPD</name>
<dbReference type="EMBL" id="LVHG01000027">
    <property type="protein sequence ID" value="OAK66064.1"/>
    <property type="molecule type" value="Genomic_DNA"/>
</dbReference>
<protein>
    <recommendedName>
        <fullName evidence="3">CRISPR-associated protein Cas2</fullName>
    </recommendedName>
</protein>
<proteinExistence type="predicted"/>
<evidence type="ECO:0000313" key="1">
    <source>
        <dbReference type="EMBL" id="OAK66064.1"/>
    </source>
</evidence>
<reference evidence="1 2" key="1">
    <citation type="submission" date="2016-03" db="EMBL/GenBank/DDBJ databases">
        <title>Genome sequence of Variovorax paradoxus KB5.</title>
        <authorList>
            <person name="Jeong H."/>
            <person name="Hong C.E."/>
            <person name="Jo S.H."/>
            <person name="Park J.M."/>
        </authorList>
    </citation>
    <scope>NUCLEOTIDE SEQUENCE [LARGE SCALE GENOMIC DNA]</scope>
    <source>
        <strain evidence="1 2">KB5</strain>
    </source>
</reference>
<evidence type="ECO:0000313" key="2">
    <source>
        <dbReference type="Proteomes" id="UP000077852"/>
    </source>
</evidence>
<dbReference type="RefSeq" id="WP_081266654.1">
    <property type="nucleotide sequence ID" value="NZ_LVHG01000027.1"/>
</dbReference>